<dbReference type="Gene3D" id="3.40.1390.40">
    <property type="match status" value="1"/>
</dbReference>
<evidence type="ECO:0000259" key="1">
    <source>
        <dbReference type="Pfam" id="PF01890"/>
    </source>
</evidence>
<accession>A0A830H437</accession>
<dbReference type="PANTHER" id="PTHR37477:SF1">
    <property type="entry name" value="COBALT-PRECORRIN-5A HYDROLASE"/>
    <property type="match status" value="1"/>
</dbReference>
<gene>
    <name evidence="4" type="ORF">GCM10007116_13300</name>
</gene>
<dbReference type="SUPFAM" id="SSF159664">
    <property type="entry name" value="CobE/GbiG C-terminal domain-like"/>
    <property type="match status" value="1"/>
</dbReference>
<reference evidence="4" key="2">
    <citation type="submission" date="2020-09" db="EMBL/GenBank/DDBJ databases">
        <authorList>
            <person name="Sun Q."/>
            <person name="Ohkuma M."/>
        </authorList>
    </citation>
    <scope>NUCLEOTIDE SEQUENCE</scope>
    <source>
        <strain evidence="4">JCM 31740</strain>
    </source>
</reference>
<dbReference type="InterPro" id="IPR038029">
    <property type="entry name" value="GbiG_N_sf"/>
</dbReference>
<dbReference type="OrthoDB" id="4722at2157"/>
<dbReference type="RefSeq" id="WP_188848502.1">
    <property type="nucleotide sequence ID" value="NZ_BMQS01000011.1"/>
</dbReference>
<sequence length="328" mass="35553">MIIEGAWRGVAVVYANPMGLSTAERIENELRSKEVPTILLQYADTDLERLWECVDCIVFVMAVSGAVRTVCRFAKGKEVDPPVLVVDDSGKYVVPVLGAHWGANSAAREVAEILGATAVITTAAEEFGYSSVEDIAKLAVAKILNLRAAVKVNGAIVRGERVCVDVPGLPREALRGNFDFSGDQCEYRIRVSDEESDDPNTVYLKFLNVSLGVGAKEETTADVVEEGLTHVLARLGLSWSRVTKLSSIRRVVSEVAEKFGVPFMLFTTEQLESVDWTCLTPPSRKLREIGVRGVAEACALMAAGPGSRLLMRKIPYRGQMTVAAAAYG</sequence>
<dbReference type="InterPro" id="IPR002750">
    <property type="entry name" value="CobE/GbiG_C"/>
</dbReference>
<evidence type="ECO:0000259" key="2">
    <source>
        <dbReference type="Pfam" id="PF11760"/>
    </source>
</evidence>
<reference evidence="4" key="1">
    <citation type="journal article" date="2014" name="Int. J. Syst. Evol. Microbiol.">
        <title>Complete genome sequence of Corynebacterium casei LMG S-19264T (=DSM 44701T), isolated from a smear-ripened cheese.</title>
        <authorList>
            <consortium name="US DOE Joint Genome Institute (JGI-PGF)"/>
            <person name="Walter F."/>
            <person name="Albersmeier A."/>
            <person name="Kalinowski J."/>
            <person name="Ruckert C."/>
        </authorList>
    </citation>
    <scope>NUCLEOTIDE SEQUENCE</scope>
    <source>
        <strain evidence="4">JCM 31740</strain>
    </source>
</reference>
<feature type="domain" description="CbiG-like linker" evidence="3">
    <location>
        <begin position="131"/>
        <end position="206"/>
    </location>
</feature>
<organism evidence="4 5">
    <name type="scientific">Sulfodiicoccus acidiphilus</name>
    <dbReference type="NCBI Taxonomy" id="1670455"/>
    <lineage>
        <taxon>Archaea</taxon>
        <taxon>Thermoproteota</taxon>
        <taxon>Thermoprotei</taxon>
        <taxon>Sulfolobales</taxon>
        <taxon>Sulfolobaceae</taxon>
        <taxon>Sulfodiicoccus</taxon>
    </lineage>
</organism>
<dbReference type="InterPro" id="IPR021744">
    <property type="entry name" value="CbiG_N"/>
</dbReference>
<dbReference type="Proteomes" id="UP000616143">
    <property type="component" value="Unassembled WGS sequence"/>
</dbReference>
<dbReference type="Gene3D" id="3.40.50.11220">
    <property type="match status" value="1"/>
</dbReference>
<evidence type="ECO:0000259" key="3">
    <source>
        <dbReference type="Pfam" id="PF21437"/>
    </source>
</evidence>
<dbReference type="InterPro" id="IPR036518">
    <property type="entry name" value="CobE/GbiG_C_sf"/>
</dbReference>
<evidence type="ECO:0000313" key="5">
    <source>
        <dbReference type="Proteomes" id="UP000616143"/>
    </source>
</evidence>
<dbReference type="GO" id="GO:0009236">
    <property type="term" value="P:cobalamin biosynthetic process"/>
    <property type="evidence" value="ECO:0007669"/>
    <property type="project" value="InterPro"/>
</dbReference>
<dbReference type="NCBIfam" id="NF004467">
    <property type="entry name" value="PRK05788.1-5"/>
    <property type="match status" value="1"/>
</dbReference>
<dbReference type="InterPro" id="IPR052553">
    <property type="entry name" value="CbiG_hydrolase"/>
</dbReference>
<name>A0A830H437_9CREN</name>
<evidence type="ECO:0000313" key="4">
    <source>
        <dbReference type="EMBL" id="GGT97132.1"/>
    </source>
</evidence>
<dbReference type="AlphaFoldDB" id="A0A830H437"/>
<dbReference type="Pfam" id="PF01890">
    <property type="entry name" value="CbiG_C"/>
    <property type="match status" value="1"/>
</dbReference>
<dbReference type="PANTHER" id="PTHR37477">
    <property type="entry name" value="COBALT-PRECORRIN-5A HYDROLASE"/>
    <property type="match status" value="1"/>
</dbReference>
<dbReference type="InterPro" id="IPR048775">
    <property type="entry name" value="CbiG-like_linker"/>
</dbReference>
<feature type="domain" description="CobE/GbiG C-terminal" evidence="1">
    <location>
        <begin position="210"/>
        <end position="325"/>
    </location>
</feature>
<feature type="domain" description="Cobalamin synthesis G N-terminal" evidence="2">
    <location>
        <begin position="47"/>
        <end position="124"/>
    </location>
</feature>
<dbReference type="EMBL" id="BMQS01000011">
    <property type="protein sequence ID" value="GGT97132.1"/>
    <property type="molecule type" value="Genomic_DNA"/>
</dbReference>
<dbReference type="Pfam" id="PF21437">
    <property type="entry name" value="CbiG-like_linker"/>
    <property type="match status" value="1"/>
</dbReference>
<comment type="caution">
    <text evidence="4">The sequence shown here is derived from an EMBL/GenBank/DDBJ whole genome shotgun (WGS) entry which is preliminary data.</text>
</comment>
<protein>
    <submittedName>
        <fullName evidence="4">Cobalamin biosynthesis protein CbiG</fullName>
    </submittedName>
</protein>
<dbReference type="Gene3D" id="3.30.420.180">
    <property type="entry name" value="CobE/GbiG C-terminal domain"/>
    <property type="match status" value="1"/>
</dbReference>
<proteinExistence type="predicted"/>
<dbReference type="Pfam" id="PF11760">
    <property type="entry name" value="CbiG_N"/>
    <property type="match status" value="1"/>
</dbReference>
<dbReference type="SUPFAM" id="SSF159672">
    <property type="entry name" value="CbiG N-terminal domain-like"/>
    <property type="match status" value="1"/>
</dbReference>